<protein>
    <recommendedName>
        <fullName evidence="5">Cyanate hydratase</fullName>
        <shortName evidence="5">Cyanase</shortName>
        <ecNumber evidence="5">4.2.1.104</ecNumber>
    </recommendedName>
    <alternativeName>
        <fullName evidence="5">Cyanate hydrolase</fullName>
    </alternativeName>
    <alternativeName>
        <fullName evidence="5">Cyanate lyase</fullName>
    </alternativeName>
</protein>
<evidence type="ECO:0000256" key="3">
    <source>
        <dbReference type="ARBA" id="ARBA00023239"/>
    </source>
</evidence>
<dbReference type="EC" id="4.2.1.104" evidence="5"/>
<dbReference type="InterPro" id="IPR008076">
    <property type="entry name" value="Cyanase"/>
</dbReference>
<comment type="catalytic activity">
    <reaction evidence="5">
        <text>cyanate + hydrogencarbonate + 3 H(+) = NH4(+) + 2 CO2</text>
        <dbReference type="Rhea" id="RHEA:11120"/>
        <dbReference type="ChEBI" id="CHEBI:15378"/>
        <dbReference type="ChEBI" id="CHEBI:16526"/>
        <dbReference type="ChEBI" id="CHEBI:17544"/>
        <dbReference type="ChEBI" id="CHEBI:28938"/>
        <dbReference type="ChEBI" id="CHEBI:29195"/>
        <dbReference type="EC" id="4.2.1.104"/>
    </reaction>
</comment>
<feature type="compositionally biased region" description="Basic and acidic residues" evidence="6">
    <location>
        <begin position="337"/>
        <end position="349"/>
    </location>
</feature>
<dbReference type="SUPFAM" id="SSF47413">
    <property type="entry name" value="lambda repressor-like DNA-binding domains"/>
    <property type="match status" value="1"/>
</dbReference>
<feature type="active site" evidence="5">
    <location>
        <position position="110"/>
    </location>
</feature>
<dbReference type="PANTHER" id="PTHR34186">
    <property type="entry name" value="CYANATE HYDRATASE"/>
    <property type="match status" value="1"/>
</dbReference>
<dbReference type="Gene3D" id="1.10.260.40">
    <property type="entry name" value="lambda repressor-like DNA-binding domains"/>
    <property type="match status" value="1"/>
</dbReference>
<evidence type="ECO:0000259" key="7">
    <source>
        <dbReference type="PROSITE" id="PS50943"/>
    </source>
</evidence>
<feature type="active site" evidence="5">
    <location>
        <position position="136"/>
    </location>
</feature>
<dbReference type="CDD" id="cd00559">
    <property type="entry name" value="Cyanase_C"/>
    <property type="match status" value="1"/>
</dbReference>
<dbReference type="InterPro" id="IPR010982">
    <property type="entry name" value="Lambda_DNA-bd_dom_sf"/>
</dbReference>
<dbReference type="Gene3D" id="3.30.1160.10">
    <property type="entry name" value="Cyanate lyase, C-terminal domain"/>
    <property type="match status" value="1"/>
</dbReference>
<dbReference type="InterPro" id="IPR036581">
    <property type="entry name" value="Cyanate_lyase_C_sf"/>
</dbReference>
<evidence type="ECO:0000256" key="5">
    <source>
        <dbReference type="HAMAP-Rule" id="MF_03139"/>
    </source>
</evidence>
<dbReference type="Pfam" id="PF02560">
    <property type="entry name" value="Cyanate_lyase"/>
    <property type="match status" value="1"/>
</dbReference>
<dbReference type="EMBL" id="PTQR01000083">
    <property type="protein sequence ID" value="TKX20983.1"/>
    <property type="molecule type" value="Genomic_DNA"/>
</dbReference>
<feature type="domain" description="HTH cro/C1-type" evidence="7">
    <location>
        <begin position="62"/>
        <end position="85"/>
    </location>
</feature>
<dbReference type="GO" id="GO:0008824">
    <property type="term" value="F:cyanate hydratase activity"/>
    <property type="evidence" value="ECO:0007669"/>
    <property type="project" value="UniProtKB-UniRule"/>
</dbReference>
<dbReference type="NCBIfam" id="TIGR00673">
    <property type="entry name" value="cynS"/>
    <property type="match status" value="1"/>
</dbReference>
<reference evidence="8 9" key="1">
    <citation type="submission" date="2018-02" db="EMBL/GenBank/DDBJ databases">
        <title>Draft genome sequences of Elsinoe sp., causing black scab on jojoba.</title>
        <authorList>
            <person name="Stodart B."/>
            <person name="Jeffress S."/>
            <person name="Ash G."/>
            <person name="Arun Chinnappa K."/>
        </authorList>
    </citation>
    <scope>NUCLEOTIDE SEQUENCE [LARGE SCALE GENOMIC DNA]</scope>
    <source>
        <strain evidence="8 9">Hillstone_2</strain>
    </source>
</reference>
<dbReference type="InterPro" id="IPR001387">
    <property type="entry name" value="Cro/C1-type_HTH"/>
</dbReference>
<proteinExistence type="inferred from homology"/>
<dbReference type="Proteomes" id="UP000308133">
    <property type="component" value="Unassembled WGS sequence"/>
</dbReference>
<dbReference type="GO" id="GO:0003677">
    <property type="term" value="F:DNA binding"/>
    <property type="evidence" value="ECO:0007669"/>
    <property type="project" value="InterPro"/>
</dbReference>
<organism evidence="8 9">
    <name type="scientific">Elsinoe australis</name>
    <dbReference type="NCBI Taxonomy" id="40998"/>
    <lineage>
        <taxon>Eukaryota</taxon>
        <taxon>Fungi</taxon>
        <taxon>Dikarya</taxon>
        <taxon>Ascomycota</taxon>
        <taxon>Pezizomycotina</taxon>
        <taxon>Dothideomycetes</taxon>
        <taxon>Dothideomycetidae</taxon>
        <taxon>Myriangiales</taxon>
        <taxon>Elsinoaceae</taxon>
        <taxon>Elsinoe</taxon>
    </lineage>
</organism>
<dbReference type="HAMAP" id="MF_00535">
    <property type="entry name" value="Cyanate_hydrat"/>
    <property type="match status" value="1"/>
</dbReference>
<feature type="region of interest" description="Disordered" evidence="6">
    <location>
        <begin position="306"/>
        <end position="360"/>
    </location>
</feature>
<feature type="compositionally biased region" description="Low complexity" evidence="6">
    <location>
        <begin position="320"/>
        <end position="329"/>
    </location>
</feature>
<evidence type="ECO:0000313" key="8">
    <source>
        <dbReference type="EMBL" id="TKX20983.1"/>
    </source>
</evidence>
<evidence type="ECO:0000313" key="9">
    <source>
        <dbReference type="Proteomes" id="UP000308133"/>
    </source>
</evidence>
<evidence type="ECO:0000256" key="4">
    <source>
        <dbReference type="ARBA" id="ARBA00035107"/>
    </source>
</evidence>
<comment type="similarity">
    <text evidence="2">Belongs to the MBF1 family.</text>
</comment>
<dbReference type="SUPFAM" id="SSF55234">
    <property type="entry name" value="Cyanase C-terminal domain"/>
    <property type="match status" value="1"/>
</dbReference>
<comment type="similarity">
    <text evidence="5">Belongs to the cyanase family.</text>
</comment>
<dbReference type="PROSITE" id="PS50943">
    <property type="entry name" value="HTH_CROC1"/>
    <property type="match status" value="1"/>
</dbReference>
<dbReference type="SMART" id="SM01116">
    <property type="entry name" value="Cyanate_lyase"/>
    <property type="match status" value="1"/>
</dbReference>
<name>A0A4U7ARU0_9PEZI</name>
<gene>
    <name evidence="5" type="primary">cyn1</name>
    <name evidence="8" type="ORF">C1H76_6834</name>
</gene>
<dbReference type="PANTHER" id="PTHR34186:SF2">
    <property type="entry name" value="CYANATE HYDRATASE"/>
    <property type="match status" value="1"/>
</dbReference>
<dbReference type="PRINTS" id="PR01693">
    <property type="entry name" value="CYANASE"/>
</dbReference>
<comment type="function">
    <text evidence="1 5">Catalyzes the reaction of cyanate with bicarbonate to produce ammonia and carbon dioxide.</text>
</comment>
<feature type="compositionally biased region" description="Polar residues" evidence="6">
    <location>
        <begin position="306"/>
        <end position="315"/>
    </location>
</feature>
<comment type="function">
    <text evidence="4">Transcriptional coactivator that stimulates GCN4-dependent transcriptional activity by bridging the DNA-binding region of GCN4 and TBP (SPT15), thereby recruiting TBP to GCN4-bound promoters. Involved in induction of the ribosome quality control (RQC) pathway; a pathway that degrades nascent peptide chains during problematic translation. Required to prevent stalled ribosomes from frameshifting.</text>
</comment>
<evidence type="ECO:0000256" key="1">
    <source>
        <dbReference type="ARBA" id="ARBA00003561"/>
    </source>
</evidence>
<keyword evidence="3 5" id="KW-0456">Lyase</keyword>
<evidence type="ECO:0000256" key="6">
    <source>
        <dbReference type="SAM" id="MobiDB-lite"/>
    </source>
</evidence>
<dbReference type="InterPro" id="IPR003712">
    <property type="entry name" value="Cyanate_lyase_C"/>
</dbReference>
<evidence type="ECO:0000256" key="2">
    <source>
        <dbReference type="ARBA" id="ARBA00009802"/>
    </source>
</evidence>
<comment type="caution">
    <text evidence="8">The sequence shown here is derived from an EMBL/GenBank/DDBJ whole genome shotgun (WGS) entry which is preliminary data.</text>
</comment>
<accession>A0A4U7ARU0</accession>
<feature type="compositionally biased region" description="Polar residues" evidence="6">
    <location>
        <begin position="1"/>
        <end position="10"/>
    </location>
</feature>
<feature type="compositionally biased region" description="Basic residues" evidence="6">
    <location>
        <begin position="350"/>
        <end position="360"/>
    </location>
</feature>
<sequence>MAPQQGTSSGHPIATLETSMIPRLPSSSPTLFDAKQKKNLSFETIGAEIGRNEVAAAAIFYGQAKPSPEDVEKLAKLLDIDHDLLAQQTAGWPDRGHSVEMPPKEPLMYRLFEIIQNYGPAYKAVMNEKFGDGIMSAISFSTKVEKETDDKGDWCKITLRGKCMGNTSSSSRPSSSSSSARHHKLKYTTATYEGMPRSPASPQLACFVDSPQSYQSYNTANVPQLAGPPFGHDRLQTETDEYGISLPLRRQHVRQLSELIDPTKLCVDDDYVKSPSGNLLGHADFCAREDRPLSLRERQERIRQQLNKNPNQSYAVNGIKSTKSSPTSSGFSMYDIPEEHSSAATDEKKLPKKKGGCWCF</sequence>
<feature type="region of interest" description="Disordered" evidence="6">
    <location>
        <begin position="1"/>
        <end position="29"/>
    </location>
</feature>
<dbReference type="CDD" id="cd00093">
    <property type="entry name" value="HTH_XRE"/>
    <property type="match status" value="1"/>
</dbReference>
<dbReference type="AlphaFoldDB" id="A0A4U7ARU0"/>
<feature type="active site" evidence="5">
    <location>
        <position position="113"/>
    </location>
</feature>